<accession>A0ABM0GNS4</accession>
<dbReference type="InterPro" id="IPR008266">
    <property type="entry name" value="Tyr_kinase_AS"/>
</dbReference>
<feature type="region of interest" description="Disordered" evidence="7">
    <location>
        <begin position="310"/>
        <end position="410"/>
    </location>
</feature>
<reference evidence="10" key="1">
    <citation type="submission" date="2025-08" db="UniProtKB">
        <authorList>
            <consortium name="RefSeq"/>
        </authorList>
    </citation>
    <scope>IDENTIFICATION</scope>
    <source>
        <tissue evidence="10">Testes</tissue>
    </source>
</reference>
<dbReference type="PROSITE" id="PS00107">
    <property type="entry name" value="PROTEIN_KINASE_ATP"/>
    <property type="match status" value="1"/>
</dbReference>
<dbReference type="PANTHER" id="PTHR24345:SF91">
    <property type="entry name" value="SERINE_THREONINE-PROTEIN KINASE PLK4"/>
    <property type="match status" value="1"/>
</dbReference>
<feature type="region of interest" description="Disordered" evidence="7">
    <location>
        <begin position="460"/>
        <end position="538"/>
    </location>
</feature>
<feature type="region of interest" description="Disordered" evidence="7">
    <location>
        <begin position="557"/>
        <end position="583"/>
    </location>
</feature>
<proteinExistence type="predicted"/>
<dbReference type="SUPFAM" id="SSF56112">
    <property type="entry name" value="Protein kinase-like (PK-like)"/>
    <property type="match status" value="1"/>
</dbReference>
<feature type="compositionally biased region" description="Polar residues" evidence="7">
    <location>
        <begin position="561"/>
        <end position="583"/>
    </location>
</feature>
<organism evidence="9 10">
    <name type="scientific">Saccoglossus kowalevskii</name>
    <name type="common">Acorn worm</name>
    <dbReference type="NCBI Taxonomy" id="10224"/>
    <lineage>
        <taxon>Eukaryota</taxon>
        <taxon>Metazoa</taxon>
        <taxon>Hemichordata</taxon>
        <taxon>Enteropneusta</taxon>
        <taxon>Harrimaniidae</taxon>
        <taxon>Saccoglossus</taxon>
    </lineage>
</organism>
<dbReference type="PROSITE" id="PS00109">
    <property type="entry name" value="PROTEIN_KINASE_TYR"/>
    <property type="match status" value="1"/>
</dbReference>
<feature type="compositionally biased region" description="Polar residues" evidence="7">
    <location>
        <begin position="515"/>
        <end position="538"/>
    </location>
</feature>
<keyword evidence="9" id="KW-1185">Reference proteome</keyword>
<evidence type="ECO:0000256" key="6">
    <source>
        <dbReference type="PROSITE-ProRule" id="PRU10141"/>
    </source>
</evidence>
<dbReference type="Gene3D" id="1.10.510.10">
    <property type="entry name" value="Transferase(Phosphotransferase) domain 1"/>
    <property type="match status" value="1"/>
</dbReference>
<evidence type="ECO:0000256" key="1">
    <source>
        <dbReference type="ARBA" id="ARBA00022527"/>
    </source>
</evidence>
<evidence type="ECO:0000256" key="5">
    <source>
        <dbReference type="ARBA" id="ARBA00022840"/>
    </source>
</evidence>
<dbReference type="PANTHER" id="PTHR24345">
    <property type="entry name" value="SERINE/THREONINE-PROTEIN KINASE PLK"/>
    <property type="match status" value="1"/>
</dbReference>
<dbReference type="Pfam" id="PF00069">
    <property type="entry name" value="Pkinase"/>
    <property type="match status" value="1"/>
</dbReference>
<evidence type="ECO:0000256" key="7">
    <source>
        <dbReference type="SAM" id="MobiDB-lite"/>
    </source>
</evidence>
<feature type="binding site" evidence="6">
    <location>
        <position position="43"/>
    </location>
    <ligand>
        <name>ATP</name>
        <dbReference type="ChEBI" id="CHEBI:30616"/>
    </ligand>
</feature>
<keyword evidence="3 6" id="KW-0547">Nucleotide-binding</keyword>
<feature type="compositionally biased region" description="Polar residues" evidence="7">
    <location>
        <begin position="474"/>
        <end position="506"/>
    </location>
</feature>
<dbReference type="PROSITE" id="PS50011">
    <property type="entry name" value="PROTEIN_KINASE_DOM"/>
    <property type="match status" value="1"/>
</dbReference>
<sequence length="683" mass="76549">MAVPSVLGDCIEDYQVLHLLGKGGFACVYRARSLSSGLEVAIKMIDKKMMHAAGMVSRVRNEVEIHCQLKHPSILELYNCFEDNNYVYLVLEMCHKGELNKYLKSHNKIFSEDKAQHFLRQIILGLLYLHSHGILHRDLTLANVLLTDHMEPKIADFGLATQLNFPTDKHFTMCGTPNYISPEIATRSAHGLESDVWSLGCMLYTFLVGRPPFDSDAVKSTLNKVVLAEYEVPDYVSDEAKDLIFKMLKKNPNDRITLSGILDHPFMIKSESSKIEDQKTKMNGVQNLKTIDMSVDSGHATMATVSTGINVPRQPSRTRPLKAFSQGNLTPVTSESEKPSYFSKATTSDSMSKVNSKQYEMWPAVKKHSQSSNDNRRTGSCNCSQSGSGNHVQSSCQHHANVSSQDVRRKNNSWLDGDRKAATQPASGVRGSHSVTQNIYTSTSANDHSYKCKTSHYSEIKENGTGDHRRSHKYNNTGSSSVLHEQSRNATTNTSSSGYVGSSLETTDNHDNTDEYSSVDVSKYSRGTVNGKENSTYQNCDRTVKSYSNMYGNETRLPSGVNASETRHPNSVCNENRLPSTSGIKTDHYRYRECKEEGRVERQEHSTMTRNSKEQLAEARIEGRHVHTSKHEVREGLHADSNSAKTLKDVISPLKAQRLRPFRQRTRNAVVSISCLNLTQYRQ</sequence>
<dbReference type="Proteomes" id="UP000694865">
    <property type="component" value="Unplaced"/>
</dbReference>
<evidence type="ECO:0000259" key="8">
    <source>
        <dbReference type="PROSITE" id="PS50011"/>
    </source>
</evidence>
<dbReference type="GeneID" id="100373314"/>
<dbReference type="RefSeq" id="XP_002734025.1">
    <property type="nucleotide sequence ID" value="XM_002733979.2"/>
</dbReference>
<dbReference type="InterPro" id="IPR017441">
    <property type="entry name" value="Protein_kinase_ATP_BS"/>
</dbReference>
<keyword evidence="5 6" id="KW-0067">ATP-binding</keyword>
<feature type="compositionally biased region" description="Low complexity" evidence="7">
    <location>
        <begin position="379"/>
        <end position="390"/>
    </location>
</feature>
<keyword evidence="4" id="KW-0418">Kinase</keyword>
<keyword evidence="2" id="KW-0808">Transferase</keyword>
<keyword evidence="1" id="KW-0723">Serine/threonine-protein kinase</keyword>
<evidence type="ECO:0000313" key="9">
    <source>
        <dbReference type="Proteomes" id="UP000694865"/>
    </source>
</evidence>
<evidence type="ECO:0000256" key="3">
    <source>
        <dbReference type="ARBA" id="ARBA00022741"/>
    </source>
</evidence>
<feature type="compositionally biased region" description="Polar residues" evidence="7">
    <location>
        <begin position="343"/>
        <end position="358"/>
    </location>
</feature>
<evidence type="ECO:0000256" key="2">
    <source>
        <dbReference type="ARBA" id="ARBA00022679"/>
    </source>
</evidence>
<feature type="compositionally biased region" description="Polar residues" evidence="7">
    <location>
        <begin position="391"/>
        <end position="405"/>
    </location>
</feature>
<name>A0ABM0GNS4_SACKO</name>
<protein>
    <submittedName>
        <fullName evidence="10">Serine/threonine-protein kinase PLK4-like</fullName>
    </submittedName>
</protein>
<dbReference type="InterPro" id="IPR000719">
    <property type="entry name" value="Prot_kinase_dom"/>
</dbReference>
<evidence type="ECO:0000256" key="4">
    <source>
        <dbReference type="ARBA" id="ARBA00022777"/>
    </source>
</evidence>
<dbReference type="InterPro" id="IPR011009">
    <property type="entry name" value="Kinase-like_dom_sf"/>
</dbReference>
<gene>
    <name evidence="10" type="primary">LOC100373314</name>
</gene>
<feature type="compositionally biased region" description="Polar residues" evidence="7">
    <location>
        <begin position="325"/>
        <end position="334"/>
    </location>
</feature>
<feature type="domain" description="Protein kinase" evidence="8">
    <location>
        <begin position="14"/>
        <end position="267"/>
    </location>
</feature>
<evidence type="ECO:0000313" key="10">
    <source>
        <dbReference type="RefSeq" id="XP_002734025.1"/>
    </source>
</evidence>